<evidence type="ECO:0000313" key="1">
    <source>
        <dbReference type="EMBL" id="MBB4641485.1"/>
    </source>
</evidence>
<dbReference type="AlphaFoldDB" id="A0A840HU12"/>
<sequence>MGGINSGRRRSVHSGAVEQFPAIDLRILRRAGLLRSGECTYDTLRWQNQAPEALSVRIFINLSDTGDASMRIIRAGGGGTINQRVAIECVPCRYGGIRCYFLCPIEGTRCELLHLVGGMFASRKAHRLTYAAQSENELSRARRKVRALCRQVKGDARYPRPRGRNRWQKVQQLKAASSNARALYLDRLRGLVEDIL</sequence>
<proteinExistence type="predicted"/>
<evidence type="ECO:0000313" key="2">
    <source>
        <dbReference type="Proteomes" id="UP000575068"/>
    </source>
</evidence>
<protein>
    <submittedName>
        <fullName evidence="1">Uncharacterized protein</fullName>
    </submittedName>
</protein>
<reference evidence="1 2" key="1">
    <citation type="submission" date="2020-08" db="EMBL/GenBank/DDBJ databases">
        <title>Genomic Encyclopedia of Type Strains, Phase IV (KMG-IV): sequencing the most valuable type-strain genomes for metagenomic binning, comparative biology and taxonomic classification.</title>
        <authorList>
            <person name="Goeker M."/>
        </authorList>
    </citation>
    <scope>NUCLEOTIDE SEQUENCE [LARGE SCALE GENOMIC DNA]</scope>
    <source>
        <strain evidence="1 2">DSM 7465</strain>
    </source>
</reference>
<dbReference type="EMBL" id="JACHOV010000006">
    <property type="protein sequence ID" value="MBB4641485.1"/>
    <property type="molecule type" value="Genomic_DNA"/>
</dbReference>
<dbReference type="Proteomes" id="UP000575068">
    <property type="component" value="Unassembled WGS sequence"/>
</dbReference>
<keyword evidence="2" id="KW-1185">Reference proteome</keyword>
<name>A0A840HU12_9SPHN</name>
<organism evidence="1 2">
    <name type="scientific">Rhizorhapis suberifaciens</name>
    <name type="common">corky root of lettuce</name>
    <dbReference type="NCBI Taxonomy" id="13656"/>
    <lineage>
        <taxon>Bacteria</taxon>
        <taxon>Pseudomonadati</taxon>
        <taxon>Pseudomonadota</taxon>
        <taxon>Alphaproteobacteria</taxon>
        <taxon>Sphingomonadales</taxon>
        <taxon>Sphingomonadaceae</taxon>
        <taxon>Rhizorhapis</taxon>
    </lineage>
</organism>
<dbReference type="RefSeq" id="WP_184475299.1">
    <property type="nucleotide sequence ID" value="NZ_JACHOV010000006.1"/>
</dbReference>
<accession>A0A840HU12</accession>
<gene>
    <name evidence="1" type="ORF">HNQ99_001794</name>
</gene>
<comment type="caution">
    <text evidence="1">The sequence shown here is derived from an EMBL/GenBank/DDBJ whole genome shotgun (WGS) entry which is preliminary data.</text>
</comment>